<proteinExistence type="predicted"/>
<accession>A0AA40APP3</accession>
<evidence type="ECO:0000313" key="2">
    <source>
        <dbReference type="EMBL" id="KAK0719725.1"/>
    </source>
</evidence>
<dbReference type="AlphaFoldDB" id="A0AA40APP3"/>
<name>A0AA40APP3_9PEZI</name>
<evidence type="ECO:0000313" key="3">
    <source>
        <dbReference type="Proteomes" id="UP001172102"/>
    </source>
</evidence>
<keyword evidence="1" id="KW-0812">Transmembrane</keyword>
<dbReference type="EMBL" id="JAUKUA010000003">
    <property type="protein sequence ID" value="KAK0719725.1"/>
    <property type="molecule type" value="Genomic_DNA"/>
</dbReference>
<comment type="caution">
    <text evidence="2">The sequence shown here is derived from an EMBL/GenBank/DDBJ whole genome shotgun (WGS) entry which is preliminary data.</text>
</comment>
<reference evidence="2" key="1">
    <citation type="submission" date="2023-06" db="EMBL/GenBank/DDBJ databases">
        <title>Genome-scale phylogeny and comparative genomics of the fungal order Sordariales.</title>
        <authorList>
            <consortium name="Lawrence Berkeley National Laboratory"/>
            <person name="Hensen N."/>
            <person name="Bonometti L."/>
            <person name="Westerberg I."/>
            <person name="Brannstrom I.O."/>
            <person name="Guillou S."/>
            <person name="Cros-Aarteil S."/>
            <person name="Calhoun S."/>
            <person name="Haridas S."/>
            <person name="Kuo A."/>
            <person name="Mondo S."/>
            <person name="Pangilinan J."/>
            <person name="Riley R."/>
            <person name="Labutti K."/>
            <person name="Andreopoulos B."/>
            <person name="Lipzen A."/>
            <person name="Chen C."/>
            <person name="Yanf M."/>
            <person name="Daum C."/>
            <person name="Ng V."/>
            <person name="Clum A."/>
            <person name="Steindorff A."/>
            <person name="Ohm R."/>
            <person name="Martin F."/>
            <person name="Silar P."/>
            <person name="Natvig D."/>
            <person name="Lalanne C."/>
            <person name="Gautier V."/>
            <person name="Ament-Velasquez S.L."/>
            <person name="Kruys A."/>
            <person name="Hutchinson M.I."/>
            <person name="Powell A.J."/>
            <person name="Barry K."/>
            <person name="Miller A.N."/>
            <person name="Grigoriev I.V."/>
            <person name="Debuchy R."/>
            <person name="Gladieux P."/>
            <person name="Thoren M.H."/>
            <person name="Johannesson H."/>
        </authorList>
    </citation>
    <scope>NUCLEOTIDE SEQUENCE</scope>
    <source>
        <strain evidence="2">SMH4607-1</strain>
    </source>
</reference>
<gene>
    <name evidence="2" type="ORF">B0H67DRAFT_161947</name>
</gene>
<evidence type="ECO:0000256" key="1">
    <source>
        <dbReference type="SAM" id="Phobius"/>
    </source>
</evidence>
<organism evidence="2 3">
    <name type="scientific">Lasiosphaeris hirsuta</name>
    <dbReference type="NCBI Taxonomy" id="260670"/>
    <lineage>
        <taxon>Eukaryota</taxon>
        <taxon>Fungi</taxon>
        <taxon>Dikarya</taxon>
        <taxon>Ascomycota</taxon>
        <taxon>Pezizomycotina</taxon>
        <taxon>Sordariomycetes</taxon>
        <taxon>Sordariomycetidae</taxon>
        <taxon>Sordariales</taxon>
        <taxon>Lasiosphaeriaceae</taxon>
        <taxon>Lasiosphaeris</taxon>
    </lineage>
</organism>
<protein>
    <submittedName>
        <fullName evidence="2">Uncharacterized protein</fullName>
    </submittedName>
</protein>
<keyword evidence="1" id="KW-1133">Transmembrane helix</keyword>
<keyword evidence="1" id="KW-0472">Membrane</keyword>
<dbReference type="Proteomes" id="UP001172102">
    <property type="component" value="Unassembled WGS sequence"/>
</dbReference>
<sequence length="87" mass="9512">MCAWLRWCGWRPFGCHYLWLWLVAGGWLILGGGFSLLGKQTWTALEADLFGISWVSGSWDRVSGSNAAAAQANKSSNSPPNLLVKGK</sequence>
<feature type="transmembrane region" description="Helical" evidence="1">
    <location>
        <begin position="17"/>
        <end position="37"/>
    </location>
</feature>
<keyword evidence="3" id="KW-1185">Reference proteome</keyword>